<dbReference type="InterPro" id="IPR036237">
    <property type="entry name" value="Xyl_isomerase-like_sf"/>
</dbReference>
<proteinExistence type="predicted"/>
<dbReference type="GeneID" id="54358726"/>
<dbReference type="InterPro" id="IPR013022">
    <property type="entry name" value="Xyl_isomerase-like_TIM-brl"/>
</dbReference>
<name>A0A6J3MD85_9PEZI</name>
<dbReference type="PANTHER" id="PTHR12110">
    <property type="entry name" value="HYDROXYPYRUVATE ISOMERASE"/>
    <property type="match status" value="1"/>
</dbReference>
<organism evidence="3">
    <name type="scientific">Dissoconium aciculare CBS 342.82</name>
    <dbReference type="NCBI Taxonomy" id="1314786"/>
    <lineage>
        <taxon>Eukaryota</taxon>
        <taxon>Fungi</taxon>
        <taxon>Dikarya</taxon>
        <taxon>Ascomycota</taxon>
        <taxon>Pezizomycotina</taxon>
        <taxon>Dothideomycetes</taxon>
        <taxon>Dothideomycetidae</taxon>
        <taxon>Mycosphaerellales</taxon>
        <taxon>Dissoconiaceae</taxon>
        <taxon>Dissoconium</taxon>
    </lineage>
</organism>
<dbReference type="RefSeq" id="XP_033463012.1">
    <property type="nucleotide sequence ID" value="XM_033600926.1"/>
</dbReference>
<reference evidence="3" key="1">
    <citation type="submission" date="2020-01" db="EMBL/GenBank/DDBJ databases">
        <authorList>
            <consortium name="DOE Joint Genome Institute"/>
            <person name="Haridas S."/>
            <person name="Albert R."/>
            <person name="Binder M."/>
            <person name="Bloem J."/>
            <person name="Labutti K."/>
            <person name="Salamov A."/>
            <person name="Andreopoulos B."/>
            <person name="Baker S.E."/>
            <person name="Barry K."/>
            <person name="Bills G."/>
            <person name="Bluhm B.H."/>
            <person name="Cannon C."/>
            <person name="Castanera R."/>
            <person name="Culley D.E."/>
            <person name="Daum C."/>
            <person name="Ezra D."/>
            <person name="Gonzalez J.B."/>
            <person name="Henrissat B."/>
            <person name="Kuo A."/>
            <person name="Liang C."/>
            <person name="Lipzen A."/>
            <person name="Lutzoni F."/>
            <person name="Magnuson J."/>
            <person name="Mondo S."/>
            <person name="Nolan M."/>
            <person name="Ohm R."/>
            <person name="Pangilinan J."/>
            <person name="Park H.-J."/>
            <person name="Ramirez L."/>
            <person name="Alfaro M."/>
            <person name="Sun H."/>
            <person name="Tritt A."/>
            <person name="Yoshinaga Y."/>
            <person name="Zwiers L.-H."/>
            <person name="Turgeon B.G."/>
            <person name="Goodwin S.B."/>
            <person name="Spatafora J.W."/>
            <person name="Crous P.W."/>
            <person name="Grigoriev I.V."/>
        </authorList>
    </citation>
    <scope>NUCLEOTIDE SEQUENCE</scope>
    <source>
        <strain evidence="3">CBS 342.82</strain>
    </source>
</reference>
<accession>A0A6J3MD85</accession>
<feature type="domain" description="Xylose isomerase-like TIM barrel" evidence="1">
    <location>
        <begin position="24"/>
        <end position="313"/>
    </location>
</feature>
<protein>
    <submittedName>
        <fullName evidence="3">3-dehydroshikimate dehydratase</fullName>
    </submittedName>
</protein>
<reference evidence="3" key="2">
    <citation type="submission" date="2020-04" db="EMBL/GenBank/DDBJ databases">
        <authorList>
            <consortium name="NCBI Genome Project"/>
        </authorList>
    </citation>
    <scope>NUCLEOTIDE SEQUENCE</scope>
    <source>
        <strain evidence="3">CBS 342.82</strain>
    </source>
</reference>
<dbReference type="InterPro" id="IPR050312">
    <property type="entry name" value="IolE/XylAMocC-like"/>
</dbReference>
<evidence type="ECO:0000313" key="2">
    <source>
        <dbReference type="Proteomes" id="UP000504637"/>
    </source>
</evidence>
<dbReference type="AlphaFoldDB" id="A0A6J3MD85"/>
<dbReference type="Gene3D" id="3.20.20.150">
    <property type="entry name" value="Divalent-metal-dependent TIM barrel enzymes"/>
    <property type="match status" value="1"/>
</dbReference>
<dbReference type="PANTHER" id="PTHR12110:SF21">
    <property type="entry name" value="XYLOSE ISOMERASE-LIKE TIM BARREL DOMAIN-CONTAINING PROTEIN"/>
    <property type="match status" value="1"/>
</dbReference>
<keyword evidence="2" id="KW-1185">Reference proteome</keyword>
<evidence type="ECO:0000259" key="1">
    <source>
        <dbReference type="Pfam" id="PF01261"/>
    </source>
</evidence>
<reference evidence="3" key="3">
    <citation type="submission" date="2025-08" db="UniProtKB">
        <authorList>
            <consortium name="RefSeq"/>
        </authorList>
    </citation>
    <scope>IDENTIFICATION</scope>
    <source>
        <strain evidence="3">CBS 342.82</strain>
    </source>
</reference>
<dbReference type="Pfam" id="PF01261">
    <property type="entry name" value="AP_endonuc_2"/>
    <property type="match status" value="1"/>
</dbReference>
<gene>
    <name evidence="3" type="ORF">K489DRAFT_313261</name>
</gene>
<dbReference type="OrthoDB" id="5360893at2759"/>
<sequence length="353" mass="39788">MLCQPAIASMSLGRACAHGMPAKLDEAARHGFDIELFHEDLLSIAELLPGGPTPHNQIKAAEELRSMCDDRDISIMCLQPFMHYEGLRDRLRHDARIVEMKLWIQLAQLLGTNLIAIPSSFLSVEEASGDLDLIIRDLQEIADLGRPAGMQFSYEALCWGTYVDHWEQSWDIVQRVDRPNFGLCLDTFNICGRVYADPASPSGKTHNADQKLAASIQRLVATVDVNKIAFVQVVDAERLHEPLVKGHKYFDTTQPARMSWSRNCRLFYGEEDRGAYLPVYEVLRAIIVDLGYRGYVSAELFSRTLSRADPNVPRDHASRAAKSWDKIVADFDLDTEMPQSFSSRVIEQPRALL</sequence>
<dbReference type="Proteomes" id="UP000504637">
    <property type="component" value="Unplaced"/>
</dbReference>
<evidence type="ECO:0000313" key="3">
    <source>
        <dbReference type="RefSeq" id="XP_033463012.1"/>
    </source>
</evidence>
<dbReference type="SUPFAM" id="SSF51658">
    <property type="entry name" value="Xylose isomerase-like"/>
    <property type="match status" value="1"/>
</dbReference>